<feature type="transmembrane region" description="Helical" evidence="1">
    <location>
        <begin position="408"/>
        <end position="430"/>
    </location>
</feature>
<protein>
    <submittedName>
        <fullName evidence="2">Uncharacterized protein</fullName>
    </submittedName>
</protein>
<organism evidence="2 3">
    <name type="scientific">Adineta ricciae</name>
    <name type="common">Rotifer</name>
    <dbReference type="NCBI Taxonomy" id="249248"/>
    <lineage>
        <taxon>Eukaryota</taxon>
        <taxon>Metazoa</taxon>
        <taxon>Spiralia</taxon>
        <taxon>Gnathifera</taxon>
        <taxon>Rotifera</taxon>
        <taxon>Eurotatoria</taxon>
        <taxon>Bdelloidea</taxon>
        <taxon>Adinetida</taxon>
        <taxon>Adinetidae</taxon>
        <taxon>Adineta</taxon>
    </lineage>
</organism>
<sequence>MGPTVFYRWIYEKGRNYNLFALDENDYHENNDDENEVQDSATVLKQQKYATWLYVLLIFMSLYVLFYLTLMTSHSQTTTVPSITRDHFEQLYQDHSETLVCPCSTIELPHKNFITSNITFHAFCSSVFVSRQWIERLYLVNASDYGPADFRATAKSQFQLLADLCSMSMNTVLQTQQDFDNDEFTSINLLPEDQVQSEMNVAIDMIKSSISTQIVSFVNYVRVYVRGNFIVSSLNTNLMLSTYLTGTQYLIYQLQTQFTPDSSIFTTTTSSLMCSSQNPTTPTGFFPNLATTAAFTRAGWTVPAANSTLVNGFFTGCTSFEALLAGTLDCLYDRQCIQLLVRYFPALTQLNLNWTNSSLNAANQNVTVYNNLFDLFVEDWSTEVSYSQYFNECAPVSCSYTVTDQRELSYALTMFISLYGGLIIILRLIAPSVVKLCSKLEMCMTHRNVQQGLQNIHPQQLIKSIKQLNLFKNIDKRSENDIKQQRIMTRIYLFLLAGSFLVLLLFTSLETEILTITTSNPSLTTYSNLEKSHSNTLRCPCSSTTIPYEQFMTLSPTLHQVCSSDFITTSWLAILQLATDYQLEDWRNRAYSQFQLLSNLCQLAKNTIDDAVRRFLVQSLVVSSILTEYEFNIQINAILDQFFQSTIRSFGSLINITTLLTQIDQFYMGARGTTSWATLDDPFLAINFVTNNITLNQSLQVIFNPPGTRYVNLSGINCVCATNASCQAPVAIYQIDYAWSSRVTSYVVYIVPGLARSCFTFSSLMFSQLLCLYADSDCFSILLSYIKSSYYQSVLNPAWFDPRPLVYDPAESRFPPNTTISSIVQQIMVEKWNPSYSYNRFYQLCAPNYCTYSNRMRVRSIVEVFVTFISTIGGLTFALSLIVPLIVKYIHSGLQAFIQKRRQQQGNNQIIYIEYMFRRIPQHGLERLLFCFVPFKVRRRDFSQLKTTVKNAISIGYSSAINLNIFSPRDLGSNTDRVTAKHLGKWATRIYIVLFIIGLSILTLYAAFTPQTITKIFNKPSFTSYNQLKQQYGDQLKCSCSIIASKYAQFTQITPAFHQICTSSFVSDQWRMDVTGDLNANLSTYGRTDYRRFLPAHLQYLQGLCYLSIQSIENSIEQFLTSLFITTELLSSENFHTQLNFSIEQKRSAAPKPFIRLLSLMRSINHGNAFISTYGTNFEYISPWYYTTTSYPYIPNQAIIYDNNCSCGMYPDCTTQANFLKDNFIVLVFTLTMHLHLQ</sequence>
<evidence type="ECO:0000313" key="3">
    <source>
        <dbReference type="Proteomes" id="UP000663852"/>
    </source>
</evidence>
<gene>
    <name evidence="2" type="ORF">EDS130_LOCUS12450</name>
</gene>
<reference evidence="2" key="1">
    <citation type="submission" date="2021-02" db="EMBL/GenBank/DDBJ databases">
        <authorList>
            <person name="Nowell W R."/>
        </authorList>
    </citation>
    <scope>NUCLEOTIDE SEQUENCE</scope>
</reference>
<feature type="transmembrane region" description="Helical" evidence="1">
    <location>
        <begin position="990"/>
        <end position="1008"/>
    </location>
</feature>
<keyword evidence="1" id="KW-1133">Transmembrane helix</keyword>
<dbReference type="OrthoDB" id="10058369at2759"/>
<proteinExistence type="predicted"/>
<feature type="transmembrane region" description="Helical" evidence="1">
    <location>
        <begin position="491"/>
        <end position="509"/>
    </location>
</feature>
<evidence type="ECO:0000256" key="1">
    <source>
        <dbReference type="SAM" id="Phobius"/>
    </source>
</evidence>
<feature type="transmembrane region" description="Helical" evidence="1">
    <location>
        <begin position="52"/>
        <end position="70"/>
    </location>
</feature>
<keyword evidence="1" id="KW-0472">Membrane</keyword>
<evidence type="ECO:0000313" key="2">
    <source>
        <dbReference type="EMBL" id="CAF0953174.1"/>
    </source>
</evidence>
<name>A0A814DEM6_ADIRI</name>
<dbReference type="AlphaFoldDB" id="A0A814DEM6"/>
<keyword evidence="1" id="KW-0812">Transmembrane</keyword>
<comment type="caution">
    <text evidence="2">The sequence shown here is derived from an EMBL/GenBank/DDBJ whole genome shotgun (WGS) entry which is preliminary data.</text>
</comment>
<accession>A0A814DEM6</accession>
<dbReference type="Proteomes" id="UP000663852">
    <property type="component" value="Unassembled WGS sequence"/>
</dbReference>
<dbReference type="EMBL" id="CAJNOJ010000047">
    <property type="protein sequence ID" value="CAF0953174.1"/>
    <property type="molecule type" value="Genomic_DNA"/>
</dbReference>
<feature type="transmembrane region" description="Helical" evidence="1">
    <location>
        <begin position="864"/>
        <end position="887"/>
    </location>
</feature>